<evidence type="ECO:0000313" key="6">
    <source>
        <dbReference type="Proteomes" id="UP000518266"/>
    </source>
</evidence>
<proteinExistence type="predicted"/>
<evidence type="ECO:0000256" key="1">
    <source>
        <dbReference type="ARBA" id="ARBA00004123"/>
    </source>
</evidence>
<dbReference type="EMBL" id="JAAKFY010000027">
    <property type="protein sequence ID" value="KAF3832114.1"/>
    <property type="molecule type" value="Genomic_DNA"/>
</dbReference>
<keyword evidence="3" id="KW-0804">Transcription</keyword>
<reference evidence="5 6" key="1">
    <citation type="submission" date="2020-03" db="EMBL/GenBank/DDBJ databases">
        <title>Dissostichus mawsoni Genome sequencing and assembly.</title>
        <authorList>
            <person name="Park H."/>
        </authorList>
    </citation>
    <scope>NUCLEOTIDE SEQUENCE [LARGE SCALE GENOMIC DNA]</scope>
    <source>
        <strain evidence="5">DM0001</strain>
        <tissue evidence="5">Muscle</tissue>
    </source>
</reference>
<evidence type="ECO:0000256" key="3">
    <source>
        <dbReference type="ARBA" id="ARBA00023163"/>
    </source>
</evidence>
<dbReference type="PANTHER" id="PTHR45805">
    <property type="entry name" value="NUCLEAR HORMONE RECEPTOR HR3-RELATED"/>
    <property type="match status" value="1"/>
</dbReference>
<keyword evidence="6" id="KW-1185">Reference proteome</keyword>
<dbReference type="OrthoDB" id="8933439at2759"/>
<comment type="subcellular location">
    <subcellularLocation>
        <location evidence="1">Nucleus</location>
    </subcellularLocation>
</comment>
<dbReference type="SUPFAM" id="SSF48508">
    <property type="entry name" value="Nuclear receptor ligand-binding domain"/>
    <property type="match status" value="1"/>
</dbReference>
<dbReference type="GO" id="GO:0005634">
    <property type="term" value="C:nucleus"/>
    <property type="evidence" value="ECO:0007669"/>
    <property type="project" value="UniProtKB-SubCell"/>
</dbReference>
<dbReference type="Gene3D" id="1.10.565.10">
    <property type="entry name" value="Retinoid X Receptor"/>
    <property type="match status" value="2"/>
</dbReference>
<dbReference type="Proteomes" id="UP000518266">
    <property type="component" value="Unassembled WGS sequence"/>
</dbReference>
<gene>
    <name evidence="5" type="ORF">F7725_025779</name>
</gene>
<evidence type="ECO:0000313" key="5">
    <source>
        <dbReference type="EMBL" id="KAF3832114.1"/>
    </source>
</evidence>
<evidence type="ECO:0000256" key="4">
    <source>
        <dbReference type="ARBA" id="ARBA00023170"/>
    </source>
</evidence>
<keyword evidence="2" id="KW-0805">Transcription regulation</keyword>
<sequence length="207" mass="24237">MSCIGPGQVTSQSHLETCQFLREQEFREAFLQEEVQRYQSKPREEMWQLCAVKITEAIQYVVEFAKRIEGFMDLWSLEVVLVRMCRVFDSQNNSVFFDGKFAGPDVFKALDRSWLQDKLQVEKLQQKTELALKHVLQKNQREEGALSKLRCKVSALRSLCSRHSENLSAFRAVYPDIVRTHFPPLYRELFGGDMELNMELNMHHSDL</sequence>
<protein>
    <submittedName>
        <fullName evidence="5">Uncharacterized protein</fullName>
    </submittedName>
</protein>
<dbReference type="PANTHER" id="PTHR45805:SF3">
    <property type="entry name" value="NUCLEAR RECEPTOR ROR-ALPHA"/>
    <property type="match status" value="1"/>
</dbReference>
<comment type="caution">
    <text evidence="5">The sequence shown here is derived from an EMBL/GenBank/DDBJ whole genome shotgun (WGS) entry which is preliminary data.</text>
</comment>
<evidence type="ECO:0000256" key="2">
    <source>
        <dbReference type="ARBA" id="ARBA00023015"/>
    </source>
</evidence>
<dbReference type="InterPro" id="IPR035500">
    <property type="entry name" value="NHR-like_dom_sf"/>
</dbReference>
<dbReference type="GO" id="GO:0004879">
    <property type="term" value="F:nuclear receptor activity"/>
    <property type="evidence" value="ECO:0007669"/>
    <property type="project" value="TreeGrafter"/>
</dbReference>
<organism evidence="5 6">
    <name type="scientific">Dissostichus mawsoni</name>
    <name type="common">Antarctic cod</name>
    <dbReference type="NCBI Taxonomy" id="36200"/>
    <lineage>
        <taxon>Eukaryota</taxon>
        <taxon>Metazoa</taxon>
        <taxon>Chordata</taxon>
        <taxon>Craniata</taxon>
        <taxon>Vertebrata</taxon>
        <taxon>Euteleostomi</taxon>
        <taxon>Actinopterygii</taxon>
        <taxon>Neopterygii</taxon>
        <taxon>Teleostei</taxon>
        <taxon>Neoteleostei</taxon>
        <taxon>Acanthomorphata</taxon>
        <taxon>Eupercaria</taxon>
        <taxon>Perciformes</taxon>
        <taxon>Notothenioidei</taxon>
        <taxon>Nototheniidae</taxon>
        <taxon>Dissostichus</taxon>
    </lineage>
</organism>
<accession>A0A7J5X572</accession>
<dbReference type="GO" id="GO:0000978">
    <property type="term" value="F:RNA polymerase II cis-regulatory region sequence-specific DNA binding"/>
    <property type="evidence" value="ECO:0007669"/>
    <property type="project" value="TreeGrafter"/>
</dbReference>
<dbReference type="AlphaFoldDB" id="A0A7J5X572"/>
<keyword evidence="4" id="KW-0675">Receptor</keyword>
<name>A0A7J5X572_DISMA</name>